<proteinExistence type="predicted"/>
<name>A0A9W8JNE2_9AGAR</name>
<dbReference type="AlphaFoldDB" id="A0A9W8JNE2"/>
<dbReference type="Proteomes" id="UP001148786">
    <property type="component" value="Unassembled WGS sequence"/>
</dbReference>
<comment type="caution">
    <text evidence="2">The sequence shown here is derived from an EMBL/GenBank/DDBJ whole genome shotgun (WGS) entry which is preliminary data.</text>
</comment>
<evidence type="ECO:0000313" key="3">
    <source>
        <dbReference type="Proteomes" id="UP001148786"/>
    </source>
</evidence>
<sequence>MSLQLQPQNPLPEDLSASTSSKGKEKEPEIEEDEDYFMQSSFVCFQVENRLFHVPNYRFTSESHIFSGMFKLPQANAVDVEGASRSNPIKLPEGPDGIRHIDFKNFMKALYPL</sequence>
<organism evidence="2 3">
    <name type="scientific">Agrocybe chaxingu</name>
    <dbReference type="NCBI Taxonomy" id="84603"/>
    <lineage>
        <taxon>Eukaryota</taxon>
        <taxon>Fungi</taxon>
        <taxon>Dikarya</taxon>
        <taxon>Basidiomycota</taxon>
        <taxon>Agaricomycotina</taxon>
        <taxon>Agaricomycetes</taxon>
        <taxon>Agaricomycetidae</taxon>
        <taxon>Agaricales</taxon>
        <taxon>Agaricineae</taxon>
        <taxon>Strophariaceae</taxon>
        <taxon>Agrocybe</taxon>
    </lineage>
</organism>
<dbReference type="OrthoDB" id="3199068at2759"/>
<evidence type="ECO:0000313" key="2">
    <source>
        <dbReference type="EMBL" id="KAJ3477857.1"/>
    </source>
</evidence>
<evidence type="ECO:0000256" key="1">
    <source>
        <dbReference type="SAM" id="MobiDB-lite"/>
    </source>
</evidence>
<gene>
    <name evidence="2" type="ORF">NLJ89_g12396</name>
</gene>
<dbReference type="EMBL" id="JANKHO010004244">
    <property type="protein sequence ID" value="KAJ3477857.1"/>
    <property type="molecule type" value="Genomic_DNA"/>
</dbReference>
<keyword evidence="3" id="KW-1185">Reference proteome</keyword>
<accession>A0A9W8JNE2</accession>
<reference evidence="2" key="1">
    <citation type="submission" date="2022-07" db="EMBL/GenBank/DDBJ databases">
        <title>Genome Sequence of Agrocybe chaxingu.</title>
        <authorList>
            <person name="Buettner E."/>
        </authorList>
    </citation>
    <scope>NUCLEOTIDE SEQUENCE</scope>
    <source>
        <strain evidence="2">MP-N11</strain>
    </source>
</reference>
<feature type="region of interest" description="Disordered" evidence="1">
    <location>
        <begin position="1"/>
        <end position="32"/>
    </location>
</feature>
<protein>
    <submittedName>
        <fullName evidence="2">Uncharacterized protein</fullName>
    </submittedName>
</protein>